<reference evidence="1 2" key="1">
    <citation type="submission" date="2018-05" db="EMBL/GenBank/DDBJ databases">
        <authorList>
            <consortium name="IHU Genomes"/>
        </authorList>
    </citation>
    <scope>NUCLEOTIDE SEQUENCE [LARGE SCALE GENOMIC DNA]</scope>
    <source>
        <strain evidence="1 2">P7336</strain>
    </source>
</reference>
<proteinExistence type="predicted"/>
<dbReference type="PROSITE" id="PS51257">
    <property type="entry name" value="PROKAR_LIPOPROTEIN"/>
    <property type="match status" value="1"/>
</dbReference>
<dbReference type="GO" id="GO:0008800">
    <property type="term" value="F:beta-lactamase activity"/>
    <property type="evidence" value="ECO:0007669"/>
    <property type="project" value="InterPro"/>
</dbReference>
<gene>
    <name evidence="1" type="ORF">MSP7336_04184</name>
</gene>
<evidence type="ECO:0008006" key="3">
    <source>
        <dbReference type="Google" id="ProtNLM"/>
    </source>
</evidence>
<dbReference type="Proteomes" id="UP000252015">
    <property type="component" value="Unassembled WGS sequence"/>
</dbReference>
<name>A0A1E3T4C1_MYCSH</name>
<dbReference type="GO" id="GO:0046677">
    <property type="term" value="P:response to antibiotic"/>
    <property type="evidence" value="ECO:0007669"/>
    <property type="project" value="InterPro"/>
</dbReference>
<dbReference type="PANTHER" id="PTHR35333">
    <property type="entry name" value="BETA-LACTAMASE"/>
    <property type="match status" value="1"/>
</dbReference>
<organism evidence="1 2">
    <name type="scientific">Mycobacterium shimoidei</name>
    <dbReference type="NCBI Taxonomy" id="29313"/>
    <lineage>
        <taxon>Bacteria</taxon>
        <taxon>Bacillati</taxon>
        <taxon>Actinomycetota</taxon>
        <taxon>Actinomycetes</taxon>
        <taxon>Mycobacteriales</taxon>
        <taxon>Mycobacteriaceae</taxon>
        <taxon>Mycobacterium</taxon>
    </lineage>
</organism>
<dbReference type="SUPFAM" id="SSF56601">
    <property type="entry name" value="beta-lactamase/transpeptidase-like"/>
    <property type="match status" value="1"/>
</dbReference>
<keyword evidence="2" id="KW-1185">Reference proteome</keyword>
<dbReference type="STRING" id="29313.BHQ16_19935"/>
<dbReference type="AlphaFoldDB" id="A0A1E3T4C1"/>
<dbReference type="PANTHER" id="PTHR35333:SF3">
    <property type="entry name" value="BETA-LACTAMASE-TYPE TRANSPEPTIDASE FOLD CONTAINING PROTEIN"/>
    <property type="match status" value="1"/>
</dbReference>
<sequence length="314" mass="33998">MLARHPKRLVVIAAVLAMLITGCEAKVYGASHSRSPEQRTDRVAPLVQMIMPPDSPPDSPPVEQVFEQAAEQTGLPARIQQATEQAAADGATISVSIFDRATRQTFSNGNDQLIGIASVAKLFIADDLLLRDAQGLIQLSADDRQAIETMLRSSDDNAAEIFWSEYGADAIITEVAGRYGLTSTTPPSSGRWWDTMSSASDLIRYYDMLLSGSGGLSRERGNIIVQNLAQFTATGVDGYPQRFGIPDGLDAEPVAVKQGWMCCIGSDWMHLSTGIIGSDQRYIMVIESLQPSDDATARTTITQAVKTMFPQGRI</sequence>
<protein>
    <recommendedName>
        <fullName evidence="3">Lipoprotein LppW</fullName>
    </recommendedName>
</protein>
<evidence type="ECO:0000313" key="1">
    <source>
        <dbReference type="EMBL" id="SRX95911.1"/>
    </source>
</evidence>
<evidence type="ECO:0000313" key="2">
    <source>
        <dbReference type="Proteomes" id="UP000252015"/>
    </source>
</evidence>
<dbReference type="RefSeq" id="WP_069397810.1">
    <property type="nucleotide sequence ID" value="NZ_JACKUN010000044.1"/>
</dbReference>
<dbReference type="GO" id="GO:0030655">
    <property type="term" value="P:beta-lactam antibiotic catabolic process"/>
    <property type="evidence" value="ECO:0007669"/>
    <property type="project" value="InterPro"/>
</dbReference>
<dbReference type="InterPro" id="IPR012338">
    <property type="entry name" value="Beta-lactam/transpept-like"/>
</dbReference>
<dbReference type="OrthoDB" id="4981298at2"/>
<dbReference type="Gene3D" id="3.40.710.10">
    <property type="entry name" value="DD-peptidase/beta-lactamase superfamily"/>
    <property type="match status" value="1"/>
</dbReference>
<dbReference type="EMBL" id="UEGW01000001">
    <property type="protein sequence ID" value="SRX95911.1"/>
    <property type="molecule type" value="Genomic_DNA"/>
</dbReference>
<dbReference type="InterPro" id="IPR000871">
    <property type="entry name" value="Beta-lactam_class-A"/>
</dbReference>
<accession>A0A1E3T4C1</accession>